<evidence type="ECO:0000256" key="1">
    <source>
        <dbReference type="ARBA" id="ARBA00004651"/>
    </source>
</evidence>
<feature type="transmembrane region" description="Helical" evidence="8">
    <location>
        <begin position="37"/>
        <end position="54"/>
    </location>
</feature>
<organism evidence="9 10">
    <name type="scientific">Trichococcus palustris</name>
    <dbReference type="NCBI Taxonomy" id="140314"/>
    <lineage>
        <taxon>Bacteria</taxon>
        <taxon>Bacillati</taxon>
        <taxon>Bacillota</taxon>
        <taxon>Bacilli</taxon>
        <taxon>Lactobacillales</taxon>
        <taxon>Carnobacteriaceae</taxon>
        <taxon>Trichococcus</taxon>
    </lineage>
</organism>
<keyword evidence="7 8" id="KW-0472">Membrane</keyword>
<dbReference type="Proteomes" id="UP000242754">
    <property type="component" value="Unassembled WGS sequence"/>
</dbReference>
<dbReference type="Gene3D" id="1.20.1530.20">
    <property type="match status" value="1"/>
</dbReference>
<evidence type="ECO:0000256" key="6">
    <source>
        <dbReference type="ARBA" id="ARBA00022989"/>
    </source>
</evidence>
<feature type="transmembrane region" description="Helical" evidence="8">
    <location>
        <begin position="6"/>
        <end position="25"/>
    </location>
</feature>
<comment type="subcellular location">
    <subcellularLocation>
        <location evidence="1">Cell membrane</location>
        <topology evidence="1">Multi-pass membrane protein</topology>
    </subcellularLocation>
</comment>
<feature type="transmembrane region" description="Helical" evidence="8">
    <location>
        <begin position="128"/>
        <end position="150"/>
    </location>
</feature>
<dbReference type="GO" id="GO:0005886">
    <property type="term" value="C:plasma membrane"/>
    <property type="evidence" value="ECO:0007669"/>
    <property type="project" value="UniProtKB-SubCell"/>
</dbReference>
<dbReference type="RefSeq" id="WP_087033247.1">
    <property type="nucleotide sequence ID" value="NZ_FJNE01000004.1"/>
</dbReference>
<evidence type="ECO:0000313" key="10">
    <source>
        <dbReference type="Proteomes" id="UP000242754"/>
    </source>
</evidence>
<feature type="transmembrane region" description="Helical" evidence="8">
    <location>
        <begin position="162"/>
        <end position="181"/>
    </location>
</feature>
<evidence type="ECO:0000256" key="7">
    <source>
        <dbReference type="ARBA" id="ARBA00023136"/>
    </source>
</evidence>
<name>A0A143YPH2_9LACT</name>
<accession>A0A143YPH2</accession>
<protein>
    <submittedName>
        <fullName evidence="9">Auxin efflux carrier</fullName>
    </submittedName>
</protein>
<reference evidence="9 10" key="1">
    <citation type="submission" date="2016-02" db="EMBL/GenBank/DDBJ databases">
        <authorList>
            <person name="Wen L."/>
            <person name="He K."/>
            <person name="Yang H."/>
        </authorList>
    </citation>
    <scope>NUCLEOTIDE SEQUENCE [LARGE SCALE GENOMIC DNA]</scope>
    <source>
        <strain evidence="9">Trichococcus palustris</strain>
    </source>
</reference>
<sequence length="307" mass="33330">MDVTVVFSRMIMLVLIMLVGYIATIKKVFNKHANANFAALIAYVTVPALVISSVEGAGEFGTKADTLFVLLTATLMYFFSVILSRFTPKLFRTDADTEGILQFLTVFTNNGFMGLPVVQAIFGTGALFYASLYGIPNNLLIYSYGIYLITKGSQKSKANWKAIALNPGNVASVFAVFIFLFDIKLPALVMDTATSIGNITSPLAMIIIGSSLADIKILDAFKGMKIYAFAIFRMVVVPLFLWWATKGFLTNPIMLGILVIIAAMPGPAMAVALSTQYGGNTAFATKYVFLSTMLSVITIPLLAYLLF</sequence>
<keyword evidence="5 8" id="KW-0812">Transmembrane</keyword>
<evidence type="ECO:0000313" key="9">
    <source>
        <dbReference type="EMBL" id="CZQ93723.1"/>
    </source>
</evidence>
<gene>
    <name evidence="9" type="ORF">Tpal_1676</name>
</gene>
<feature type="transmembrane region" description="Helical" evidence="8">
    <location>
        <begin position="66"/>
        <end position="87"/>
    </location>
</feature>
<keyword evidence="10" id="KW-1185">Reference proteome</keyword>
<comment type="similarity">
    <text evidence="2">Belongs to the auxin efflux carrier (TC 2.A.69) family.</text>
</comment>
<dbReference type="EMBL" id="FJNE01000004">
    <property type="protein sequence ID" value="CZQ93723.1"/>
    <property type="molecule type" value="Genomic_DNA"/>
</dbReference>
<dbReference type="Pfam" id="PF03547">
    <property type="entry name" value="Mem_trans"/>
    <property type="match status" value="2"/>
</dbReference>
<dbReference type="AlphaFoldDB" id="A0A143YPH2"/>
<feature type="transmembrane region" description="Helical" evidence="8">
    <location>
        <begin position="226"/>
        <end position="245"/>
    </location>
</feature>
<keyword evidence="4" id="KW-1003">Cell membrane</keyword>
<evidence type="ECO:0000256" key="3">
    <source>
        <dbReference type="ARBA" id="ARBA00022448"/>
    </source>
</evidence>
<keyword evidence="6 8" id="KW-1133">Transmembrane helix</keyword>
<feature type="transmembrane region" description="Helical" evidence="8">
    <location>
        <begin position="251"/>
        <end position="275"/>
    </location>
</feature>
<evidence type="ECO:0000256" key="5">
    <source>
        <dbReference type="ARBA" id="ARBA00022692"/>
    </source>
</evidence>
<dbReference type="PANTHER" id="PTHR36838">
    <property type="entry name" value="AUXIN EFFLUX CARRIER FAMILY PROTEIN"/>
    <property type="match status" value="1"/>
</dbReference>
<feature type="transmembrane region" description="Helical" evidence="8">
    <location>
        <begin position="287"/>
        <end position="306"/>
    </location>
</feature>
<dbReference type="OrthoDB" id="401182at2"/>
<dbReference type="GO" id="GO:0055085">
    <property type="term" value="P:transmembrane transport"/>
    <property type="evidence" value="ECO:0007669"/>
    <property type="project" value="InterPro"/>
</dbReference>
<evidence type="ECO:0000256" key="4">
    <source>
        <dbReference type="ARBA" id="ARBA00022475"/>
    </source>
</evidence>
<evidence type="ECO:0000256" key="2">
    <source>
        <dbReference type="ARBA" id="ARBA00010145"/>
    </source>
</evidence>
<keyword evidence="3" id="KW-0813">Transport</keyword>
<dbReference type="STRING" id="140314.SAMN04488076_10646"/>
<dbReference type="InterPro" id="IPR038770">
    <property type="entry name" value="Na+/solute_symporter_sf"/>
</dbReference>
<evidence type="ECO:0000256" key="8">
    <source>
        <dbReference type="SAM" id="Phobius"/>
    </source>
</evidence>
<proteinExistence type="inferred from homology"/>
<feature type="transmembrane region" description="Helical" evidence="8">
    <location>
        <begin position="193"/>
        <end position="214"/>
    </location>
</feature>
<dbReference type="PANTHER" id="PTHR36838:SF1">
    <property type="entry name" value="SLR1864 PROTEIN"/>
    <property type="match status" value="1"/>
</dbReference>
<dbReference type="InterPro" id="IPR004776">
    <property type="entry name" value="Mem_transp_PIN-like"/>
</dbReference>
<feature type="transmembrane region" description="Helical" evidence="8">
    <location>
        <begin position="99"/>
        <end position="122"/>
    </location>
</feature>